<accession>A0A0E9VJK3</accession>
<proteinExistence type="predicted"/>
<reference evidence="2" key="2">
    <citation type="journal article" date="2015" name="Fish Shellfish Immunol.">
        <title>Early steps in the European eel (Anguilla anguilla)-Vibrio vulnificus interaction in the gills: Role of the RtxA13 toxin.</title>
        <authorList>
            <person name="Callol A."/>
            <person name="Pajuelo D."/>
            <person name="Ebbesson L."/>
            <person name="Teles M."/>
            <person name="MacKenzie S."/>
            <person name="Amaro C."/>
        </authorList>
    </citation>
    <scope>NUCLEOTIDE SEQUENCE</scope>
</reference>
<organism evidence="2">
    <name type="scientific">Anguilla anguilla</name>
    <name type="common">European freshwater eel</name>
    <name type="synonym">Muraena anguilla</name>
    <dbReference type="NCBI Taxonomy" id="7936"/>
    <lineage>
        <taxon>Eukaryota</taxon>
        <taxon>Metazoa</taxon>
        <taxon>Chordata</taxon>
        <taxon>Craniata</taxon>
        <taxon>Vertebrata</taxon>
        <taxon>Euteleostomi</taxon>
        <taxon>Actinopterygii</taxon>
        <taxon>Neopterygii</taxon>
        <taxon>Teleostei</taxon>
        <taxon>Anguilliformes</taxon>
        <taxon>Anguillidae</taxon>
        <taxon>Anguilla</taxon>
    </lineage>
</organism>
<sequence>MPFIFISVSKVYCVFFSLTSSANNNLYKNNKNNNCILSHEIRHGICHSVHCFRISCLRLYE</sequence>
<dbReference type="EMBL" id="GBXM01030962">
    <property type="protein sequence ID" value="JAH77615.1"/>
    <property type="molecule type" value="Transcribed_RNA"/>
</dbReference>
<evidence type="ECO:0000256" key="1">
    <source>
        <dbReference type="SAM" id="SignalP"/>
    </source>
</evidence>
<protein>
    <submittedName>
        <fullName evidence="2">Uncharacterized protein</fullName>
    </submittedName>
</protein>
<feature type="signal peptide" evidence="1">
    <location>
        <begin position="1"/>
        <end position="21"/>
    </location>
</feature>
<feature type="chain" id="PRO_5002434074" evidence="1">
    <location>
        <begin position="22"/>
        <end position="61"/>
    </location>
</feature>
<keyword evidence="1" id="KW-0732">Signal</keyword>
<dbReference type="AlphaFoldDB" id="A0A0E9VJK3"/>
<evidence type="ECO:0000313" key="2">
    <source>
        <dbReference type="EMBL" id="JAH77615.1"/>
    </source>
</evidence>
<name>A0A0E9VJK3_ANGAN</name>
<reference evidence="2" key="1">
    <citation type="submission" date="2014-11" db="EMBL/GenBank/DDBJ databases">
        <authorList>
            <person name="Amaro Gonzalez C."/>
        </authorList>
    </citation>
    <scope>NUCLEOTIDE SEQUENCE</scope>
</reference>